<feature type="compositionally biased region" description="Basic and acidic residues" evidence="3">
    <location>
        <begin position="723"/>
        <end position="732"/>
    </location>
</feature>
<feature type="region of interest" description="Disordered" evidence="3">
    <location>
        <begin position="869"/>
        <end position="896"/>
    </location>
</feature>
<feature type="compositionally biased region" description="Acidic residues" evidence="3">
    <location>
        <begin position="1281"/>
        <end position="1297"/>
    </location>
</feature>
<dbReference type="PROSITE" id="PS50157">
    <property type="entry name" value="ZINC_FINGER_C2H2_2"/>
    <property type="match status" value="2"/>
</dbReference>
<keyword evidence="2" id="KW-0862">Zinc</keyword>
<dbReference type="SMART" id="SM00355">
    <property type="entry name" value="ZnF_C2H2"/>
    <property type="match status" value="4"/>
</dbReference>
<dbReference type="PaxDb" id="7159-AAEL003275-PA"/>
<evidence type="ECO:0000256" key="1">
    <source>
        <dbReference type="PROSITE-ProRule" id="PRU00042"/>
    </source>
</evidence>
<dbReference type="GO" id="GO:0005634">
    <property type="term" value="C:nucleus"/>
    <property type="evidence" value="ECO:0007669"/>
    <property type="project" value="InterPro"/>
</dbReference>
<feature type="domain" description="C2H2-type" evidence="4">
    <location>
        <begin position="401"/>
        <end position="429"/>
    </location>
</feature>
<dbReference type="STRING" id="7159.Q17FW7"/>
<gene>
    <name evidence="6" type="ORF">AAEL801258</name>
    <name evidence="6" type="ORF">AaeL_AAEL003275</name>
</gene>
<feature type="compositionally biased region" description="Basic and acidic residues" evidence="3">
    <location>
        <begin position="1191"/>
        <end position="1212"/>
    </location>
</feature>
<reference evidence="6" key="1">
    <citation type="submission" date="2005-10" db="EMBL/GenBank/DDBJ databases">
        <authorList>
            <person name="Loftus B.J."/>
            <person name="Nene V.M."/>
            <person name="Hannick L.I."/>
            <person name="Bidwell S."/>
            <person name="Haas B."/>
            <person name="Amedeo P."/>
            <person name="Orvis J."/>
            <person name="Wortman J.R."/>
            <person name="White O.R."/>
            <person name="Salzberg S."/>
            <person name="Shumway M."/>
            <person name="Koo H."/>
            <person name="Zhao Y."/>
            <person name="Holmes M."/>
            <person name="Miller J."/>
            <person name="Schatz M."/>
            <person name="Pop M."/>
            <person name="Pai G."/>
            <person name="Utterback T."/>
            <person name="Rogers Y.-H."/>
            <person name="Kravitz S."/>
            <person name="Fraser C.M."/>
        </authorList>
    </citation>
    <scope>NUCLEOTIDE SEQUENCE</scope>
    <source>
        <strain evidence="6">Liverpool</strain>
    </source>
</reference>
<evidence type="ECO:0000259" key="5">
    <source>
        <dbReference type="PROSITE" id="PS51915"/>
    </source>
</evidence>
<dbReference type="GO" id="GO:0008270">
    <property type="term" value="F:zinc ion binding"/>
    <property type="evidence" value="ECO:0007669"/>
    <property type="project" value="UniProtKB-UniRule"/>
</dbReference>
<dbReference type="InterPro" id="IPR012934">
    <property type="entry name" value="Znf_AD"/>
</dbReference>
<dbReference type="Pfam" id="PF07776">
    <property type="entry name" value="zf-AD"/>
    <property type="match status" value="1"/>
</dbReference>
<dbReference type="PhylomeDB" id="Q17FW7"/>
<feature type="binding site" evidence="2">
    <location>
        <position position="74"/>
    </location>
    <ligand>
        <name>Zn(2+)</name>
        <dbReference type="ChEBI" id="CHEBI:29105"/>
    </ligand>
</feature>
<feature type="compositionally biased region" description="Acidic residues" evidence="3">
    <location>
        <begin position="1348"/>
        <end position="1370"/>
    </location>
</feature>
<feature type="compositionally biased region" description="Acidic residues" evidence="3">
    <location>
        <begin position="1217"/>
        <end position="1232"/>
    </location>
</feature>
<dbReference type="SMART" id="SM00868">
    <property type="entry name" value="zf-AD"/>
    <property type="match status" value="1"/>
</dbReference>
<reference evidence="6" key="3">
    <citation type="submission" date="2012-09" db="EMBL/GenBank/DDBJ databases">
        <authorList>
            <consortium name="VectorBase"/>
        </authorList>
    </citation>
    <scope>NUCLEOTIDE SEQUENCE</scope>
    <source>
        <strain evidence="6">Liverpool</strain>
    </source>
</reference>
<feature type="compositionally biased region" description="Low complexity" evidence="3">
    <location>
        <begin position="1034"/>
        <end position="1047"/>
    </location>
</feature>
<feature type="region of interest" description="Disordered" evidence="3">
    <location>
        <begin position="1689"/>
        <end position="1716"/>
    </location>
</feature>
<feature type="compositionally biased region" description="Acidic residues" evidence="3">
    <location>
        <begin position="943"/>
        <end position="957"/>
    </location>
</feature>
<feature type="compositionally biased region" description="Low complexity" evidence="3">
    <location>
        <begin position="1066"/>
        <end position="1075"/>
    </location>
</feature>
<feature type="region of interest" description="Disordered" evidence="3">
    <location>
        <begin position="138"/>
        <end position="265"/>
    </location>
</feature>
<dbReference type="GeneID" id="5577655"/>
<feature type="binding site" evidence="2">
    <location>
        <position position="20"/>
    </location>
    <ligand>
        <name>Zn(2+)</name>
        <dbReference type="ChEBI" id="CHEBI:29105"/>
    </ligand>
</feature>
<feature type="binding site" evidence="2">
    <location>
        <position position="71"/>
    </location>
    <ligand>
        <name>Zn(2+)</name>
        <dbReference type="ChEBI" id="CHEBI:29105"/>
    </ligand>
</feature>
<feature type="binding site" evidence="2">
    <location>
        <position position="17"/>
    </location>
    <ligand>
        <name>Zn(2+)</name>
        <dbReference type="ChEBI" id="CHEBI:29105"/>
    </ligand>
</feature>
<dbReference type="OMA" id="EWHSCFL"/>
<evidence type="ECO:0000259" key="4">
    <source>
        <dbReference type="PROSITE" id="PS50157"/>
    </source>
</evidence>
<proteinExistence type="predicted"/>
<dbReference type="SUPFAM" id="SSF57716">
    <property type="entry name" value="Glucocorticoid receptor-like (DNA-binding domain)"/>
    <property type="match status" value="1"/>
</dbReference>
<dbReference type="KEGG" id="aag:5577655"/>
<feature type="compositionally biased region" description="Basic and acidic residues" evidence="3">
    <location>
        <begin position="189"/>
        <end position="260"/>
    </location>
</feature>
<feature type="domain" description="ZAD" evidence="5">
    <location>
        <begin position="15"/>
        <end position="98"/>
    </location>
</feature>
<evidence type="ECO:0000313" key="6">
    <source>
        <dbReference type="EMBL" id="EAT45507.2"/>
    </source>
</evidence>
<keyword evidence="1" id="KW-0863">Zinc-finger</keyword>
<keyword evidence="2" id="KW-0479">Metal-binding</keyword>
<name>Q17FW7_AEDAE</name>
<evidence type="ECO:0000313" key="7">
    <source>
        <dbReference type="Proteomes" id="UP000682892"/>
    </source>
</evidence>
<feature type="compositionally biased region" description="Acidic residues" evidence="3">
    <location>
        <begin position="695"/>
        <end position="711"/>
    </location>
</feature>
<feature type="compositionally biased region" description="Basic and acidic residues" evidence="3">
    <location>
        <begin position="1410"/>
        <end position="1427"/>
    </location>
</feature>
<dbReference type="OrthoDB" id="7765040at2759"/>
<evidence type="ECO:0000256" key="2">
    <source>
        <dbReference type="PROSITE-ProRule" id="PRU01263"/>
    </source>
</evidence>
<feature type="compositionally biased region" description="Basic and acidic residues" evidence="3">
    <location>
        <begin position="580"/>
        <end position="606"/>
    </location>
</feature>
<dbReference type="PANTHER" id="PTHR48125">
    <property type="entry name" value="LP07818P1"/>
    <property type="match status" value="1"/>
</dbReference>
<feature type="compositionally biased region" description="Basic and acidic residues" evidence="3">
    <location>
        <begin position="1448"/>
        <end position="1479"/>
    </location>
</feature>
<accession>Q17FW7</accession>
<feature type="compositionally biased region" description="Low complexity" evidence="3">
    <location>
        <begin position="737"/>
        <end position="754"/>
    </location>
</feature>
<feature type="compositionally biased region" description="Low complexity" evidence="3">
    <location>
        <begin position="823"/>
        <end position="845"/>
    </location>
</feature>
<protein>
    <submittedName>
        <fullName evidence="6">AAEL003275-PA</fullName>
    </submittedName>
</protein>
<sequence length="1716" mass="190257">MERFAINILHKRIYKICRLCGVDQPHKIPIIDGAETILVGDEDEEASLAKKIEECVGIQVHKDDKMPQNICALCVDKINDFYEYRLMCAATNLQTRSILNLNLVEPSRKLLNFGEVSKVEDVKKEDVKKVVEVATSSSNTIIPTGGKKGKKKRGPPSPSPSPAPPTTRIKAPVDVKDEPVPAIPVKALTKKERMKQLQLQKEKDEKKKKDDEKKKKEDEKKDKKDDKLKKEKVEAKAPEVNEQKHTRSKRKEPSPPKEVAETVEQTVPPPKKIKFEHPCSYCTDEFKTETELAAHLVAKHTPSVRKFGCGSCRETFETVLESKDHNLWHQLTRTLYTCFKCKRKYDKNLALVKHMSLNACGRVARGRPPALHPDVQCRLCSKKFKTQNLYEWHGCFLKPKCNCPKCGKYFVKRQILIRHYMMYCTGTLPPPEPVIIPKVEPVDPAEKPAAATTVATEKPDRRKRRVAFAEPELPKEEREIPFPPPLEPEAAASSPAPTPTPAPSGSKKKNKKDSTPTVTIKPVPPPPAQTEKITSLLTSGAKLDRDSDITTINNLLSSVTEAIASISEAKAKKKKKKKDKNKDKAETESSTVEEQKKDPAPPEPKEPTPPPPAVEEKTEEELEAYALAQEVGEMTLDQQLAFCSGKLPLVVLAKTTFKQEYTEIDTEPSQMQEPMAENGEDDGYDDAGNDYSGFQDDDDNEEEPAEQEEAPAAEQNQQTEELEFPRPIKQEVEPEEPTIAPETPQQEEAQSPQQEETDSPRLEATQTPQPEEPTQPTVVAAPKPAKEPESLFDEQLAITIKKEPGLEEEPQQPAAKRKRPESRASAAPSPASPVSSSRSAPQESPKLILKINKGMLNSATESTRAIKTIVLDDDDDDDDEEDQRIPEPSEASKKTKVYKKPDFLAVKIKQEKVDPAYERVETPTVVSQAELPGGIRIKQERLDPDEEPAQQYEEEEQAPPPQKKSRLSRKDKPASPIVAFDGVRIKQEKPDAPQPDVEMPPSIPAPEDPKPAQDKKKKSKGKINPFALLRQKMAAEAAAKAAAGSAPPQAPSPLPVITNVVGNAPTTSTSSASSSGENTPLAESDSESDRRVPVIAQVASIAAEKVSAPEFPIAIKQEPVDEPEEEHQQEHPHAEAEEESPENDFPMPIKQEIPDEPPKVSEESPSEAEESDFPVPIKEEQLESPPDASESETRQQDEEPVAKDVAEEKEPETPSSTEEEQSDEKGDDEGEADDHKSVPSSVQEEEQGEDEEHDEDEKETVQKSEDEKEESPAEAATKDQNDEEEEEEEDDEKEGEESAGAAVEDTVVPSEEHKADQIEEDEDDGEEEEEEESSSPVVEEKKDSVVPSEEEEANPNEEDGDDGEEEENEESSSLVEEEKKDSPKADEEQNEKDEDNDGEEQEESPSLAAVEEKAEPPLENEEQRNSEDPNEADEHEDEEEGDESPTDVVKENVDLPPEEKKVDDQNDQIKEDEHEEKEQNVAGQRVETEKVTEQKEQNNIDERIERSDVPDQNEPLLNDEPENSTSPISDIPMDDYDQNSLGQENLPFKSQEPQQESVAVVEPPPITEAPKPSSTSDECADARLESQLEELQNLLTGGLKPLPDPTQLAQDSSFVPSSSVQNMVQSSSTGLSSVENNVGISGLEDDLDSLLNNKLEEIKAAQPLSSLPPQDDLNMVIERELLHEMMPISDNGNNSLLGVGQDLLLDGSGNSGQQSS</sequence>
<feature type="region of interest" description="Disordered" evidence="3">
    <location>
        <begin position="444"/>
        <end position="548"/>
    </location>
</feature>
<feature type="compositionally biased region" description="Acidic residues" evidence="3">
    <location>
        <begin position="1388"/>
        <end position="1403"/>
    </location>
</feature>
<dbReference type="HOGENOM" id="CLU_252452_0_0_1"/>
<feature type="region of interest" description="Disordered" evidence="3">
    <location>
        <begin position="568"/>
        <end position="628"/>
    </location>
</feature>
<feature type="compositionally biased region" description="Basic and acidic residues" evidence="3">
    <location>
        <begin position="1126"/>
        <end position="1135"/>
    </location>
</feature>
<feature type="region of interest" description="Disordered" evidence="3">
    <location>
        <begin position="661"/>
        <end position="847"/>
    </location>
</feature>
<feature type="compositionally biased region" description="Acidic residues" evidence="3">
    <location>
        <begin position="1318"/>
        <end position="1333"/>
    </location>
</feature>
<feature type="compositionally biased region" description="Basic and acidic residues" evidence="3">
    <location>
        <begin position="1152"/>
        <end position="1162"/>
    </location>
</feature>
<feature type="compositionally biased region" description="Acidic residues" evidence="3">
    <location>
        <begin position="1243"/>
        <end position="1258"/>
    </location>
</feature>
<feature type="compositionally biased region" description="Low complexity" evidence="3">
    <location>
        <begin position="1695"/>
        <end position="1708"/>
    </location>
</feature>
<dbReference type="EMBL" id="CH477267">
    <property type="protein sequence ID" value="EAT45507.2"/>
    <property type="molecule type" value="Genomic_DNA"/>
</dbReference>
<feature type="compositionally biased region" description="Basic and acidic residues" evidence="3">
    <location>
        <begin position="883"/>
        <end position="893"/>
    </location>
</feature>
<feature type="compositionally biased region" description="Basic and acidic residues" evidence="3">
    <location>
        <begin position="1486"/>
        <end position="1509"/>
    </location>
</feature>
<feature type="compositionally biased region" description="Acidic residues" evidence="3">
    <location>
        <begin position="1428"/>
        <end position="1445"/>
    </location>
</feature>
<feature type="compositionally biased region" description="Pro residues" evidence="3">
    <location>
        <begin position="155"/>
        <end position="165"/>
    </location>
</feature>
<feature type="compositionally biased region" description="Acidic residues" evidence="3">
    <location>
        <begin position="871"/>
        <end position="882"/>
    </location>
</feature>
<feature type="compositionally biased region" description="Acidic residues" evidence="3">
    <location>
        <begin position="678"/>
        <end position="688"/>
    </location>
</feature>
<dbReference type="VEuPathDB" id="VectorBase:AAEL003275"/>
<dbReference type="InterPro" id="IPR013087">
    <property type="entry name" value="Znf_C2H2_type"/>
</dbReference>
<dbReference type="PROSITE" id="PS51915">
    <property type="entry name" value="ZAD"/>
    <property type="match status" value="1"/>
</dbReference>
<dbReference type="Proteomes" id="UP000682892">
    <property type="component" value="Chromosome 1"/>
</dbReference>
<feature type="region of interest" description="Disordered" evidence="3">
    <location>
        <begin position="916"/>
        <end position="1580"/>
    </location>
</feature>
<organism evidence="6 7">
    <name type="scientific">Aedes aegypti</name>
    <name type="common">Yellowfever mosquito</name>
    <name type="synonym">Culex aegypti</name>
    <dbReference type="NCBI Taxonomy" id="7159"/>
    <lineage>
        <taxon>Eukaryota</taxon>
        <taxon>Metazoa</taxon>
        <taxon>Ecdysozoa</taxon>
        <taxon>Arthropoda</taxon>
        <taxon>Hexapoda</taxon>
        <taxon>Insecta</taxon>
        <taxon>Pterygota</taxon>
        <taxon>Neoptera</taxon>
        <taxon>Endopterygota</taxon>
        <taxon>Diptera</taxon>
        <taxon>Nematocera</taxon>
        <taxon>Culicoidea</taxon>
        <taxon>Culicidae</taxon>
        <taxon>Culicinae</taxon>
        <taxon>Aedini</taxon>
        <taxon>Aedes</taxon>
        <taxon>Stegomyia</taxon>
    </lineage>
</organism>
<feature type="compositionally biased region" description="Low complexity" evidence="3">
    <location>
        <begin position="765"/>
        <end position="777"/>
    </location>
</feature>
<reference evidence="6" key="2">
    <citation type="journal article" date="2007" name="Science">
        <title>Genome sequence of Aedes aegypti, a major arbovirus vector.</title>
        <authorList>
            <person name="Nene V."/>
            <person name="Wortman J.R."/>
            <person name="Lawson D."/>
            <person name="Haas B."/>
            <person name="Kodira C."/>
            <person name="Tu Z.J."/>
            <person name="Loftus B."/>
            <person name="Xi Z."/>
            <person name="Megy K."/>
            <person name="Grabherr M."/>
            <person name="Ren Q."/>
            <person name="Zdobnov E.M."/>
            <person name="Lobo N.F."/>
            <person name="Campbell K.S."/>
            <person name="Brown S.E."/>
            <person name="Bonaldo M.F."/>
            <person name="Zhu J."/>
            <person name="Sinkins S.P."/>
            <person name="Hogenkamp D.G."/>
            <person name="Amedeo P."/>
            <person name="Arensburger P."/>
            <person name="Atkinson P.W."/>
            <person name="Bidwell S."/>
            <person name="Biedler J."/>
            <person name="Birney E."/>
            <person name="Bruggner R.V."/>
            <person name="Costas J."/>
            <person name="Coy M.R."/>
            <person name="Crabtree J."/>
            <person name="Crawford M."/>
            <person name="Debruyn B."/>
            <person name="Decaprio D."/>
            <person name="Eiglmeier K."/>
            <person name="Eisenstadt E."/>
            <person name="El-Dorry H."/>
            <person name="Gelbart W.M."/>
            <person name="Gomes S.L."/>
            <person name="Hammond M."/>
            <person name="Hannick L.I."/>
            <person name="Hogan J.R."/>
            <person name="Holmes M.H."/>
            <person name="Jaffe D."/>
            <person name="Johnston J.S."/>
            <person name="Kennedy R.C."/>
            <person name="Koo H."/>
            <person name="Kravitz S."/>
            <person name="Kriventseva E.V."/>
            <person name="Kulp D."/>
            <person name="Labutti K."/>
            <person name="Lee E."/>
            <person name="Li S."/>
            <person name="Lovin D.D."/>
            <person name="Mao C."/>
            <person name="Mauceli E."/>
            <person name="Menck C.F."/>
            <person name="Miller J.R."/>
            <person name="Montgomery P."/>
            <person name="Mori A."/>
            <person name="Nascimento A.L."/>
            <person name="Naveira H.F."/>
            <person name="Nusbaum C."/>
            <person name="O'leary S."/>
            <person name="Orvis J."/>
            <person name="Pertea M."/>
            <person name="Quesneville H."/>
            <person name="Reidenbach K.R."/>
            <person name="Rogers Y.H."/>
            <person name="Roth C.W."/>
            <person name="Schneider J.R."/>
            <person name="Schatz M."/>
            <person name="Shumway M."/>
            <person name="Stanke M."/>
            <person name="Stinson E.O."/>
            <person name="Tubio J.M."/>
            <person name="Vanzee J.P."/>
            <person name="Verjovski-Almeida S."/>
            <person name="Werner D."/>
            <person name="White O."/>
            <person name="Wyder S."/>
            <person name="Zeng Q."/>
            <person name="Zhao Q."/>
            <person name="Zhao Y."/>
            <person name="Hill C.A."/>
            <person name="Raikhel A.S."/>
            <person name="Soares M.B."/>
            <person name="Knudson D.L."/>
            <person name="Lee N.H."/>
            <person name="Galagan J."/>
            <person name="Salzberg S.L."/>
            <person name="Paulsen I.T."/>
            <person name="Dimopoulos G."/>
            <person name="Collins F.H."/>
            <person name="Birren B."/>
            <person name="Fraser-Liggett C.M."/>
            <person name="Severson D.W."/>
        </authorList>
    </citation>
    <scope>NUCLEOTIDE SEQUENCE [LARGE SCALE GENOMIC DNA]</scope>
    <source>
        <strain evidence="6">Liverpool</strain>
    </source>
</reference>
<dbReference type="PANTHER" id="PTHR48125:SF12">
    <property type="entry name" value="AT HOOK TRANSCRIPTION FACTOR FAMILY-RELATED"/>
    <property type="match status" value="1"/>
</dbReference>
<dbReference type="eggNOG" id="KOG1721">
    <property type="taxonomic scope" value="Eukaryota"/>
</dbReference>
<feature type="compositionally biased region" description="Basic and acidic residues" evidence="3">
    <location>
        <begin position="1376"/>
        <end position="1387"/>
    </location>
</feature>
<evidence type="ECO:0000256" key="3">
    <source>
        <dbReference type="SAM" id="MobiDB-lite"/>
    </source>
</evidence>
<dbReference type="Gene3D" id="3.40.1800.20">
    <property type="match status" value="1"/>
</dbReference>
<dbReference type="PROSITE" id="PS00028">
    <property type="entry name" value="ZINC_FINGER_C2H2_1"/>
    <property type="match status" value="1"/>
</dbReference>
<feature type="domain" description="C2H2-type" evidence="4">
    <location>
        <begin position="277"/>
        <end position="305"/>
    </location>
</feature>